<organism evidence="1 2">
    <name type="scientific">Vigna unguiculata</name>
    <name type="common">Cowpea</name>
    <dbReference type="NCBI Taxonomy" id="3917"/>
    <lineage>
        <taxon>Eukaryota</taxon>
        <taxon>Viridiplantae</taxon>
        <taxon>Streptophyta</taxon>
        <taxon>Embryophyta</taxon>
        <taxon>Tracheophyta</taxon>
        <taxon>Spermatophyta</taxon>
        <taxon>Magnoliopsida</taxon>
        <taxon>eudicotyledons</taxon>
        <taxon>Gunneridae</taxon>
        <taxon>Pentapetalae</taxon>
        <taxon>rosids</taxon>
        <taxon>fabids</taxon>
        <taxon>Fabales</taxon>
        <taxon>Fabaceae</taxon>
        <taxon>Papilionoideae</taxon>
        <taxon>50 kb inversion clade</taxon>
        <taxon>NPAAA clade</taxon>
        <taxon>indigoferoid/millettioid clade</taxon>
        <taxon>Phaseoleae</taxon>
        <taxon>Vigna</taxon>
    </lineage>
</organism>
<protein>
    <submittedName>
        <fullName evidence="1">Uncharacterized protein</fullName>
    </submittedName>
</protein>
<sequence>MFNQIVQPISIASALRLSYVIASVAAVFVTPSPSCLLRRLVMPSPSLWPSVTCGCGLVASIESRYNWNFLLHRGDSDIAIEGCCLFDLSQ</sequence>
<name>A0A4D6LXB1_VIGUN</name>
<evidence type="ECO:0000313" key="1">
    <source>
        <dbReference type="EMBL" id="QCD92988.1"/>
    </source>
</evidence>
<dbReference type="EMBL" id="CP039349">
    <property type="protein sequence ID" value="QCD92988.1"/>
    <property type="molecule type" value="Genomic_DNA"/>
</dbReference>
<keyword evidence="2" id="KW-1185">Reference proteome</keyword>
<dbReference type="AlphaFoldDB" id="A0A4D6LXB1"/>
<gene>
    <name evidence="1" type="ORF">DEO72_LG5g1058</name>
</gene>
<evidence type="ECO:0000313" key="2">
    <source>
        <dbReference type="Proteomes" id="UP000501690"/>
    </source>
</evidence>
<reference evidence="1 2" key="1">
    <citation type="submission" date="2019-04" db="EMBL/GenBank/DDBJ databases">
        <title>An improved genome assembly and genetic linkage map for asparagus bean, Vigna unguiculata ssp. sesquipedialis.</title>
        <authorList>
            <person name="Xia Q."/>
            <person name="Zhang R."/>
            <person name="Dong Y."/>
        </authorList>
    </citation>
    <scope>NUCLEOTIDE SEQUENCE [LARGE SCALE GENOMIC DNA]</scope>
    <source>
        <tissue evidence="1">Leaf</tissue>
    </source>
</reference>
<accession>A0A4D6LXB1</accession>
<dbReference type="Proteomes" id="UP000501690">
    <property type="component" value="Linkage Group LG5"/>
</dbReference>
<proteinExistence type="predicted"/>